<evidence type="ECO:0000313" key="4">
    <source>
        <dbReference type="EMBL" id="CEL66646.1"/>
    </source>
</evidence>
<dbReference type="AlphaFoldDB" id="F0VG25"/>
<feature type="compositionally biased region" description="Acidic residues" evidence="1">
    <location>
        <begin position="303"/>
        <end position="313"/>
    </location>
</feature>
<feature type="transmembrane region" description="Helical" evidence="2">
    <location>
        <begin position="212"/>
        <end position="235"/>
    </location>
</feature>
<keyword evidence="5" id="KW-1185">Reference proteome</keyword>
<protein>
    <recommendedName>
        <fullName evidence="6">Transmembrane protein</fullName>
    </recommendedName>
</protein>
<feature type="transmembrane region" description="Helical" evidence="2">
    <location>
        <begin position="154"/>
        <end position="174"/>
    </location>
</feature>
<dbReference type="VEuPathDB" id="ToxoDB:NCLIV_024570"/>
<dbReference type="GeneID" id="13444914"/>
<dbReference type="EMBL" id="LN714482">
    <property type="protein sequence ID" value="CEL66646.1"/>
    <property type="molecule type" value="Genomic_DNA"/>
</dbReference>
<keyword evidence="2" id="KW-0812">Transmembrane</keyword>
<organism evidence="3 5">
    <name type="scientific">Neospora caninum (strain Liverpool)</name>
    <dbReference type="NCBI Taxonomy" id="572307"/>
    <lineage>
        <taxon>Eukaryota</taxon>
        <taxon>Sar</taxon>
        <taxon>Alveolata</taxon>
        <taxon>Apicomplexa</taxon>
        <taxon>Conoidasida</taxon>
        <taxon>Coccidia</taxon>
        <taxon>Eucoccidiorida</taxon>
        <taxon>Eimeriorina</taxon>
        <taxon>Sarcocystidae</taxon>
        <taxon>Neospora</taxon>
    </lineage>
</organism>
<reference evidence="5" key="3">
    <citation type="journal article" date="2012" name="PLoS Pathog.">
        <title>Comparative genomics of the apicomplexan parasites Toxoplasma gondii and Neospora caninum: Coccidia differing in host range and transmission strategy.</title>
        <authorList>
            <person name="Reid A.J."/>
            <person name="Vermont S.J."/>
            <person name="Cotton J.A."/>
            <person name="Harris D."/>
            <person name="Hill-Cawthorne G.A."/>
            <person name="Konen-Waisman S."/>
            <person name="Latham S.M."/>
            <person name="Mourier T."/>
            <person name="Norton R."/>
            <person name="Quail M.A."/>
            <person name="Sanders M."/>
            <person name="Shanmugam D."/>
            <person name="Sohal A."/>
            <person name="Wasmuth J.D."/>
            <person name="Brunk B."/>
            <person name="Grigg M.E."/>
            <person name="Howard J.C."/>
            <person name="Parkinson J."/>
            <person name="Roos D.S."/>
            <person name="Trees A.J."/>
            <person name="Berriman M."/>
            <person name="Pain A."/>
            <person name="Wastling J.M."/>
        </authorList>
    </citation>
    <scope>NUCLEOTIDE SEQUENCE [LARGE SCALE GENOMIC DNA]</scope>
    <source>
        <strain evidence="5">Liverpool</strain>
    </source>
</reference>
<keyword evidence="2" id="KW-0472">Membrane</keyword>
<evidence type="ECO:0000313" key="5">
    <source>
        <dbReference type="Proteomes" id="UP000007494"/>
    </source>
</evidence>
<evidence type="ECO:0008006" key="6">
    <source>
        <dbReference type="Google" id="ProtNLM"/>
    </source>
</evidence>
<evidence type="ECO:0000256" key="2">
    <source>
        <dbReference type="SAM" id="Phobius"/>
    </source>
</evidence>
<feature type="transmembrane region" description="Helical" evidence="2">
    <location>
        <begin position="96"/>
        <end position="117"/>
    </location>
</feature>
<feature type="region of interest" description="Disordered" evidence="1">
    <location>
        <begin position="1"/>
        <end position="32"/>
    </location>
</feature>
<evidence type="ECO:0000256" key="1">
    <source>
        <dbReference type="SAM" id="MobiDB-lite"/>
    </source>
</evidence>
<proteinExistence type="predicted"/>
<feature type="transmembrane region" description="Helical" evidence="2">
    <location>
        <begin position="129"/>
        <end position="148"/>
    </location>
</feature>
<keyword evidence="2" id="KW-1133">Transmembrane helix</keyword>
<evidence type="ECO:0000313" key="3">
    <source>
        <dbReference type="EMBL" id="CBZ52669.1"/>
    </source>
</evidence>
<reference evidence="3" key="2">
    <citation type="submission" date="2011-03" db="EMBL/GenBank/DDBJ databases">
        <title>Comparative genomics and transcriptomics of Neospora caninum and Toxoplasma gondii.</title>
        <authorList>
            <person name="Reid A.J."/>
            <person name="Sohal A."/>
            <person name="Harris D."/>
            <person name="Quail M."/>
            <person name="Sanders M."/>
            <person name="Berriman M."/>
            <person name="Wastling J.M."/>
            <person name="Pain A."/>
        </authorList>
    </citation>
    <scope>NUCLEOTIDE SEQUENCE</scope>
    <source>
        <strain evidence="3">Liverpool</strain>
    </source>
</reference>
<dbReference type="InParanoid" id="F0VG25"/>
<accession>F0VG25</accession>
<reference evidence="4" key="4">
    <citation type="journal article" date="2015" name="PLoS ONE">
        <title>Comprehensive Evaluation of Toxoplasma gondii VEG and Neospora caninum LIV Genomes with Tachyzoite Stage Transcriptome and Proteome Defines Novel Transcript Features.</title>
        <authorList>
            <person name="Ramaprasad A."/>
            <person name="Mourier T."/>
            <person name="Naeem R."/>
            <person name="Malas T.B."/>
            <person name="Moussa E."/>
            <person name="Panigrahi A."/>
            <person name="Vermont S.J."/>
            <person name="Otto T.D."/>
            <person name="Wastling J."/>
            <person name="Pain A."/>
        </authorList>
    </citation>
    <scope>NUCLEOTIDE SEQUENCE</scope>
    <source>
        <strain evidence="4">Liverpool</strain>
    </source>
</reference>
<reference evidence="3" key="1">
    <citation type="submission" date="2011-02" db="EMBL/GenBank/DDBJ databases">
        <authorList>
            <person name="Aslett M."/>
        </authorList>
    </citation>
    <scope>NUCLEOTIDE SEQUENCE</scope>
    <source>
        <strain evidence="3">Liverpool</strain>
    </source>
</reference>
<name>F0VG25_NEOCL</name>
<dbReference type="OrthoDB" id="330538at2759"/>
<dbReference type="Proteomes" id="UP000007494">
    <property type="component" value="Chromosome VIIb"/>
</dbReference>
<sequence>MAVAHFDSFSSPMRDSFPPEDQESPSPVGADLDGHVLEDLDLRHEATRGDHLEPPDAIIEVEPAPEGLPLPTVVETDRCAQVEKTSRTCSCWKTSMSHIVAFLTVCCFVFVTATVACRLAIGKSPTEPAIIFTVTCITVAVGIWGIIARSQGLTMGYGCLLVILTVTTIICGSLEAERFTEEFAALQELNGKPSLTPDDEQQVKDISESLKILAAFVALYFLCAALVLVTSILTFKLPRNLAEKERESKLGDAQENHDEAKKAQVTQGTNRCEDDKQKETPSSADANIPLAPPPVVDPTAITDDAEGGEPNEN</sequence>
<dbReference type="RefSeq" id="XP_003882701.1">
    <property type="nucleotide sequence ID" value="XM_003882652.1"/>
</dbReference>
<gene>
    <name evidence="4" type="ORF">BN1204_024570</name>
    <name evidence="3" type="ORF">NCLIV_024570</name>
</gene>
<feature type="compositionally biased region" description="Basic and acidic residues" evidence="1">
    <location>
        <begin position="248"/>
        <end position="262"/>
    </location>
</feature>
<feature type="region of interest" description="Disordered" evidence="1">
    <location>
        <begin position="248"/>
        <end position="313"/>
    </location>
</feature>
<dbReference type="eggNOG" id="ENOG502QZX2">
    <property type="taxonomic scope" value="Eukaryota"/>
</dbReference>
<dbReference type="EMBL" id="FR823389">
    <property type="protein sequence ID" value="CBZ52669.1"/>
    <property type="molecule type" value="Genomic_DNA"/>
</dbReference>
<dbReference type="OMA" id="RTCSCWK"/>